<comment type="caution">
    <text evidence="1">The sequence shown here is derived from an EMBL/GenBank/DDBJ whole genome shotgun (WGS) entry which is preliminary data.</text>
</comment>
<sequence length="159" mass="18060">MLAQVANQGNVENQNGNVVNENIQENVRNVLVNGNQVGYSYKRFLACNPKEYDGKGGAVVLTRWIEKMKSMHDMSGCSNDQKVKYTAGSFVGKDLTWWNSQIRMLSRKVALETELWNHVMVGTGHPAYTDRFHDLARLVPHLVTLESRMIERYVYGLAP</sequence>
<proteinExistence type="predicted"/>
<evidence type="ECO:0000313" key="1">
    <source>
        <dbReference type="EMBL" id="GJT89412.1"/>
    </source>
</evidence>
<protein>
    <recommendedName>
        <fullName evidence="3">Reverse transcriptase domain-containing protein</fullName>
    </recommendedName>
</protein>
<dbReference type="Proteomes" id="UP001151760">
    <property type="component" value="Unassembled WGS sequence"/>
</dbReference>
<reference evidence="1" key="1">
    <citation type="journal article" date="2022" name="Int. J. Mol. Sci.">
        <title>Draft Genome of Tanacetum Coccineum: Genomic Comparison of Closely Related Tanacetum-Family Plants.</title>
        <authorList>
            <person name="Yamashiro T."/>
            <person name="Shiraishi A."/>
            <person name="Nakayama K."/>
            <person name="Satake H."/>
        </authorList>
    </citation>
    <scope>NUCLEOTIDE SEQUENCE</scope>
</reference>
<keyword evidence="2" id="KW-1185">Reference proteome</keyword>
<evidence type="ECO:0008006" key="3">
    <source>
        <dbReference type="Google" id="ProtNLM"/>
    </source>
</evidence>
<reference evidence="1" key="2">
    <citation type="submission" date="2022-01" db="EMBL/GenBank/DDBJ databases">
        <authorList>
            <person name="Yamashiro T."/>
            <person name="Shiraishi A."/>
            <person name="Satake H."/>
            <person name="Nakayama K."/>
        </authorList>
    </citation>
    <scope>NUCLEOTIDE SEQUENCE</scope>
</reference>
<gene>
    <name evidence="1" type="ORF">Tco_1071129</name>
</gene>
<dbReference type="EMBL" id="BQNB010019822">
    <property type="protein sequence ID" value="GJT89412.1"/>
    <property type="molecule type" value="Genomic_DNA"/>
</dbReference>
<evidence type="ECO:0000313" key="2">
    <source>
        <dbReference type="Proteomes" id="UP001151760"/>
    </source>
</evidence>
<accession>A0ABQ5HQ46</accession>
<organism evidence="1 2">
    <name type="scientific">Tanacetum coccineum</name>
    <dbReference type="NCBI Taxonomy" id="301880"/>
    <lineage>
        <taxon>Eukaryota</taxon>
        <taxon>Viridiplantae</taxon>
        <taxon>Streptophyta</taxon>
        <taxon>Embryophyta</taxon>
        <taxon>Tracheophyta</taxon>
        <taxon>Spermatophyta</taxon>
        <taxon>Magnoliopsida</taxon>
        <taxon>eudicotyledons</taxon>
        <taxon>Gunneridae</taxon>
        <taxon>Pentapetalae</taxon>
        <taxon>asterids</taxon>
        <taxon>campanulids</taxon>
        <taxon>Asterales</taxon>
        <taxon>Asteraceae</taxon>
        <taxon>Asteroideae</taxon>
        <taxon>Anthemideae</taxon>
        <taxon>Anthemidinae</taxon>
        <taxon>Tanacetum</taxon>
    </lineage>
</organism>
<name>A0ABQ5HQ46_9ASTR</name>